<evidence type="ECO:0008006" key="3">
    <source>
        <dbReference type="Google" id="ProtNLM"/>
    </source>
</evidence>
<evidence type="ECO:0000313" key="2">
    <source>
        <dbReference type="Proteomes" id="UP000198534"/>
    </source>
</evidence>
<proteinExistence type="predicted"/>
<name>A0A1H3BIF1_9BACL</name>
<dbReference type="RefSeq" id="WP_091742412.1">
    <property type="nucleotide sequence ID" value="NZ_FNNQ01000017.1"/>
</dbReference>
<evidence type="ECO:0000313" key="1">
    <source>
        <dbReference type="EMBL" id="SDX41740.1"/>
    </source>
</evidence>
<dbReference type="Proteomes" id="UP000198534">
    <property type="component" value="Unassembled WGS sequence"/>
</dbReference>
<protein>
    <recommendedName>
        <fullName evidence="3">Tetratricopeptide repeat-containing protein</fullName>
    </recommendedName>
</protein>
<dbReference type="EMBL" id="FNNQ01000017">
    <property type="protein sequence ID" value="SDX41740.1"/>
    <property type="molecule type" value="Genomic_DNA"/>
</dbReference>
<dbReference type="OrthoDB" id="2379614at2"/>
<organism evidence="1 2">
    <name type="scientific">Marininema mesophilum</name>
    <dbReference type="NCBI Taxonomy" id="1048340"/>
    <lineage>
        <taxon>Bacteria</taxon>
        <taxon>Bacillati</taxon>
        <taxon>Bacillota</taxon>
        <taxon>Bacilli</taxon>
        <taxon>Bacillales</taxon>
        <taxon>Thermoactinomycetaceae</taxon>
        <taxon>Marininema</taxon>
    </lineage>
</organism>
<accession>A0A1H3BIF1</accession>
<sequence>MKLLLFKGREDNRLVSRVHTLFSDWEITTITYQPERWAHEPTLHPHFLNDLNANDYCVILSDPFWLPVVCTFNPRYIITLLSNPPQNSKQRSLWNKFALLAGGKSDWIGCESENLYIEYSLLFSQVVLLAEDDLMNDILLLECFRKFTQGENMQEVVEKQRIIREGHYLQLAERLGHREQTLYLACLYQYFLGKEEAENNLLDSFESLLMSGKTDKWAGRYRFRSAIQLASGRLEESIQTFGITASNSSDRQFYHQLLTWANEGQIHLTKGALFGLNGDWRKARLVLEEDESEESGLEKQQLLIKSLLKCGDLDEALNQMNGRKVLDHAVQAKIVQGLIHFLKGNIPGSIQSFLHASLHDYNALLHIIETENVEKVIQSY</sequence>
<dbReference type="AlphaFoldDB" id="A0A1H3BIF1"/>
<dbReference type="STRING" id="1048340.SAMN05444487_11714"/>
<gene>
    <name evidence="1" type="ORF">SAMN05444487_11714</name>
</gene>
<keyword evidence="2" id="KW-1185">Reference proteome</keyword>
<reference evidence="1 2" key="1">
    <citation type="submission" date="2016-10" db="EMBL/GenBank/DDBJ databases">
        <authorList>
            <person name="de Groot N.N."/>
        </authorList>
    </citation>
    <scope>NUCLEOTIDE SEQUENCE [LARGE SCALE GENOMIC DNA]</scope>
    <source>
        <strain evidence="1 2">DSM 45610</strain>
    </source>
</reference>